<dbReference type="Proteomes" id="UP001153069">
    <property type="component" value="Unassembled WGS sequence"/>
</dbReference>
<evidence type="ECO:0000256" key="3">
    <source>
        <dbReference type="ARBA" id="ARBA00022806"/>
    </source>
</evidence>
<dbReference type="PANTHER" id="PTHR24031">
    <property type="entry name" value="RNA HELICASE"/>
    <property type="match status" value="1"/>
</dbReference>
<organism evidence="10 11">
    <name type="scientific">Seminavis robusta</name>
    <dbReference type="NCBI Taxonomy" id="568900"/>
    <lineage>
        <taxon>Eukaryota</taxon>
        <taxon>Sar</taxon>
        <taxon>Stramenopiles</taxon>
        <taxon>Ochrophyta</taxon>
        <taxon>Bacillariophyta</taxon>
        <taxon>Bacillariophyceae</taxon>
        <taxon>Bacillariophycidae</taxon>
        <taxon>Naviculales</taxon>
        <taxon>Naviculaceae</taxon>
        <taxon>Seminavis</taxon>
    </lineage>
</organism>
<accession>A0A9N8DC35</accession>
<dbReference type="Pfam" id="PF13959">
    <property type="entry name" value="CTE_SPB4"/>
    <property type="match status" value="1"/>
</dbReference>
<dbReference type="OrthoDB" id="7396459at2759"/>
<reference evidence="10" key="1">
    <citation type="submission" date="2020-06" db="EMBL/GenBank/DDBJ databases">
        <authorList>
            <consortium name="Plant Systems Biology data submission"/>
        </authorList>
    </citation>
    <scope>NUCLEOTIDE SEQUENCE</scope>
    <source>
        <strain evidence="10">D6</strain>
    </source>
</reference>
<dbReference type="InterPro" id="IPR011545">
    <property type="entry name" value="DEAD/DEAH_box_helicase_dom"/>
</dbReference>
<keyword evidence="5 6" id="KW-0694">RNA-binding</keyword>
<dbReference type="SMART" id="SM00487">
    <property type="entry name" value="DEXDc"/>
    <property type="match status" value="1"/>
</dbReference>
<feature type="domain" description="Helicase ATP-binding" evidence="8">
    <location>
        <begin position="104"/>
        <end position="291"/>
    </location>
</feature>
<comment type="function">
    <text evidence="6">RNA helicase.</text>
</comment>
<evidence type="ECO:0000256" key="1">
    <source>
        <dbReference type="ARBA" id="ARBA00022741"/>
    </source>
</evidence>
<dbReference type="SMART" id="SM00490">
    <property type="entry name" value="HELICc"/>
    <property type="match status" value="1"/>
</dbReference>
<dbReference type="Pfam" id="PF00271">
    <property type="entry name" value="Helicase_C"/>
    <property type="match status" value="1"/>
</dbReference>
<comment type="catalytic activity">
    <reaction evidence="6">
        <text>ATP + H2O = ADP + phosphate + H(+)</text>
        <dbReference type="Rhea" id="RHEA:13065"/>
        <dbReference type="ChEBI" id="CHEBI:15377"/>
        <dbReference type="ChEBI" id="CHEBI:15378"/>
        <dbReference type="ChEBI" id="CHEBI:30616"/>
        <dbReference type="ChEBI" id="CHEBI:43474"/>
        <dbReference type="ChEBI" id="CHEBI:456216"/>
        <dbReference type="EC" id="3.6.4.13"/>
    </reaction>
</comment>
<keyword evidence="1 6" id="KW-0547">Nucleotide-binding</keyword>
<dbReference type="GO" id="GO:0005524">
    <property type="term" value="F:ATP binding"/>
    <property type="evidence" value="ECO:0007669"/>
    <property type="project" value="UniProtKB-UniRule"/>
</dbReference>
<name>A0A9N8DC35_9STRA</name>
<dbReference type="PROSITE" id="PS51192">
    <property type="entry name" value="HELICASE_ATP_BIND_1"/>
    <property type="match status" value="1"/>
</dbReference>
<evidence type="ECO:0000313" key="11">
    <source>
        <dbReference type="Proteomes" id="UP001153069"/>
    </source>
</evidence>
<dbReference type="CDD" id="cd17960">
    <property type="entry name" value="DEADc_DDX55"/>
    <property type="match status" value="1"/>
</dbReference>
<dbReference type="SMART" id="SM01178">
    <property type="entry name" value="DUF4217"/>
    <property type="match status" value="1"/>
</dbReference>
<dbReference type="EMBL" id="CAICTM010000071">
    <property type="protein sequence ID" value="CAB9499959.1"/>
    <property type="molecule type" value="Genomic_DNA"/>
</dbReference>
<evidence type="ECO:0000259" key="8">
    <source>
        <dbReference type="PROSITE" id="PS51192"/>
    </source>
</evidence>
<dbReference type="SUPFAM" id="SSF52540">
    <property type="entry name" value="P-loop containing nucleoside triphosphate hydrolases"/>
    <property type="match status" value="1"/>
</dbReference>
<dbReference type="InterPro" id="IPR025313">
    <property type="entry name" value="SPB4-like_CTE"/>
</dbReference>
<dbReference type="InterPro" id="IPR027417">
    <property type="entry name" value="P-loop_NTPase"/>
</dbReference>
<gene>
    <name evidence="10" type="ORF">SEMRO_72_G040020.1</name>
</gene>
<dbReference type="EC" id="3.6.4.13" evidence="6"/>
<feature type="compositionally biased region" description="Basic and acidic residues" evidence="7">
    <location>
        <begin position="631"/>
        <end position="656"/>
    </location>
</feature>
<dbReference type="Pfam" id="PF00270">
    <property type="entry name" value="DEAD"/>
    <property type="match status" value="1"/>
</dbReference>
<feature type="domain" description="Helicase C-terminal" evidence="9">
    <location>
        <begin position="327"/>
        <end position="484"/>
    </location>
</feature>
<feature type="region of interest" description="Disordered" evidence="7">
    <location>
        <begin position="631"/>
        <end position="667"/>
    </location>
</feature>
<evidence type="ECO:0000256" key="4">
    <source>
        <dbReference type="ARBA" id="ARBA00022840"/>
    </source>
</evidence>
<dbReference type="GO" id="GO:0003723">
    <property type="term" value="F:RNA binding"/>
    <property type="evidence" value="ECO:0007669"/>
    <property type="project" value="UniProtKB-UniRule"/>
</dbReference>
<feature type="region of interest" description="Disordered" evidence="7">
    <location>
        <begin position="478"/>
        <end position="502"/>
    </location>
</feature>
<proteinExistence type="inferred from homology"/>
<dbReference type="AlphaFoldDB" id="A0A9N8DC35"/>
<evidence type="ECO:0000256" key="5">
    <source>
        <dbReference type="ARBA" id="ARBA00022884"/>
    </source>
</evidence>
<comment type="domain">
    <text evidence="6">The Q motif is unique to and characteristic of the DEAD box family of RNA helicases and controls ATP binding and hydrolysis.</text>
</comment>
<feature type="compositionally biased region" description="Basic and acidic residues" evidence="7">
    <location>
        <begin position="12"/>
        <end position="46"/>
    </location>
</feature>
<keyword evidence="4 6" id="KW-0067">ATP-binding</keyword>
<keyword evidence="2 6" id="KW-0378">Hydrolase</keyword>
<evidence type="ECO:0000256" key="7">
    <source>
        <dbReference type="SAM" id="MobiDB-lite"/>
    </source>
</evidence>
<comment type="similarity">
    <text evidence="6">Belongs to the DEAD box helicase family.</text>
</comment>
<protein>
    <recommendedName>
        <fullName evidence="6">ATP-dependent RNA helicase</fullName>
        <ecNumber evidence="6">3.6.4.13</ecNumber>
    </recommendedName>
</protein>
<dbReference type="PROSITE" id="PS51194">
    <property type="entry name" value="HELICASE_CTER"/>
    <property type="match status" value="1"/>
</dbReference>
<feature type="region of interest" description="Disordered" evidence="7">
    <location>
        <begin position="1"/>
        <end position="72"/>
    </location>
</feature>
<keyword evidence="11" id="KW-1185">Reference proteome</keyword>
<dbReference type="GO" id="GO:0016787">
    <property type="term" value="F:hydrolase activity"/>
    <property type="evidence" value="ECO:0007669"/>
    <property type="project" value="UniProtKB-KW"/>
</dbReference>
<dbReference type="InterPro" id="IPR001650">
    <property type="entry name" value="Helicase_C-like"/>
</dbReference>
<evidence type="ECO:0000259" key="9">
    <source>
        <dbReference type="PROSITE" id="PS51194"/>
    </source>
</evidence>
<feature type="compositionally biased region" description="Basic and acidic residues" evidence="7">
    <location>
        <begin position="488"/>
        <end position="499"/>
    </location>
</feature>
<evidence type="ECO:0000313" key="10">
    <source>
        <dbReference type="EMBL" id="CAB9499959.1"/>
    </source>
</evidence>
<dbReference type="GO" id="GO:0003724">
    <property type="term" value="F:RNA helicase activity"/>
    <property type="evidence" value="ECO:0007669"/>
    <property type="project" value="UniProtKB-EC"/>
</dbReference>
<dbReference type="CDD" id="cd18787">
    <property type="entry name" value="SF2_C_DEAD"/>
    <property type="match status" value="1"/>
</dbReference>
<keyword evidence="3 6" id="KW-0347">Helicase</keyword>
<evidence type="ECO:0000256" key="6">
    <source>
        <dbReference type="RuleBase" id="RU365068"/>
    </source>
</evidence>
<dbReference type="Gene3D" id="3.40.50.300">
    <property type="entry name" value="P-loop containing nucleotide triphosphate hydrolases"/>
    <property type="match status" value="2"/>
</dbReference>
<comment type="caution">
    <text evidence="10">The sequence shown here is derived from an EMBL/GenBank/DDBJ whole genome shotgun (WGS) entry which is preliminary data.</text>
</comment>
<sequence>MGKKRSKPSSGSKKEAPAAEEEVKQEKRAKKEKDADVRTDNESTNKKKEKSLKKSASTNEQKTQEDNPLAFTNLKEPAALSAGTLAYLEKQDFHSMTPVQAATIPLFLSHKDVAVQACTGSGKTLSFLIPMVEMILRKQQPFRKSQVAGIVLSPTRELARQTFCVAQELCQAVNLPPPLLLVGGGNGSGNSNHRPVTQDLQDFQQAGSDIIICTPGRLDDILNRYAVVDVSELECLVLDEADVLLRMGFTVTLTSILSKLPKMRRTGLFSATAMGLKQWVTRAGLRNPVWVNVAVTAANSDEQQKKQEQATPASLTNYYLVAPMEEQLSRLTAFLKSHRDEKIIVFFMTCACVEFYGAALQKLLMEEEQQYVELLHGKLVQKRREKAMERFRDTTSGVLCCTDVAARGLDVTDLHWVVQYDAPQDPAFFVHRVGRAARAGRKGSSLIFLTRKEEAYVDLLKMRKVPLSPLPTTEVCCPPIEELPDEDSQQHDKKPKDGVIRSAADPDMEIENVLPKVREIVLKDRDMLEKGTKAFTSYIRAYKEHQCAFIFRFASLDLGFLATSFCLLRLPKMPELRDNKGRLANFCSAGPEVNIYGIPYLDKVRESARQKRLAAELAAGGKNAKQIKAEQRKAAKLQWEKDRRKDAVEKGRNPDKKRGKNAQMMDEWDELAKEERLYKKLRRGKITQAQFDEELYGKKQKGDHVE</sequence>
<dbReference type="InterPro" id="IPR014001">
    <property type="entry name" value="Helicase_ATP-bd"/>
</dbReference>
<evidence type="ECO:0000256" key="2">
    <source>
        <dbReference type="ARBA" id="ARBA00022801"/>
    </source>
</evidence>